<dbReference type="InterPro" id="IPR001789">
    <property type="entry name" value="Sig_transdc_resp-reg_receiver"/>
</dbReference>
<name>A0A485M5P7_9ZZZZ</name>
<dbReference type="EMBL" id="CAADRM010000158">
    <property type="protein sequence ID" value="VFU18798.1"/>
    <property type="molecule type" value="Genomic_DNA"/>
</dbReference>
<dbReference type="GO" id="GO:0000160">
    <property type="term" value="P:phosphorelay signal transduction system"/>
    <property type="evidence" value="ECO:0007669"/>
    <property type="project" value="InterPro"/>
</dbReference>
<dbReference type="InterPro" id="IPR011006">
    <property type="entry name" value="CheY-like_superfamily"/>
</dbReference>
<proteinExistence type="predicted"/>
<organism evidence="3">
    <name type="scientific">anaerobic digester metagenome</name>
    <dbReference type="NCBI Taxonomy" id="1263854"/>
    <lineage>
        <taxon>unclassified sequences</taxon>
        <taxon>metagenomes</taxon>
        <taxon>ecological metagenomes</taxon>
    </lineage>
</organism>
<reference evidence="3" key="1">
    <citation type="submission" date="2019-03" db="EMBL/GenBank/DDBJ databases">
        <authorList>
            <person name="Hao L."/>
        </authorList>
    </citation>
    <scope>NUCLEOTIDE SEQUENCE</scope>
</reference>
<accession>A0A485M5P7</accession>
<dbReference type="SUPFAM" id="SSF52172">
    <property type="entry name" value="CheY-like"/>
    <property type="match status" value="1"/>
</dbReference>
<dbReference type="Pfam" id="PF00072">
    <property type="entry name" value="Response_reg"/>
    <property type="match status" value="1"/>
</dbReference>
<evidence type="ECO:0000259" key="2">
    <source>
        <dbReference type="PROSITE" id="PS50110"/>
    </source>
</evidence>
<dbReference type="PANTHER" id="PTHR44591:SF3">
    <property type="entry name" value="RESPONSE REGULATORY DOMAIN-CONTAINING PROTEIN"/>
    <property type="match status" value="1"/>
</dbReference>
<keyword evidence="1" id="KW-0597">Phosphoprotein</keyword>
<dbReference type="PROSITE" id="PS50110">
    <property type="entry name" value="RESPONSE_REGULATORY"/>
    <property type="match status" value="1"/>
</dbReference>
<sequence length="127" mass="13981">MNKILIIDDDSGVHSIINAIVQRKMPDCSFSSAYNGMDGIRAALDEHPDAILLDVDMPGIDGFETCRRLKEDERTRHIPVVMFSGMATDADSVDAALKSGADMIIAKPLRSEHLIQVFRSLLDPKAK</sequence>
<gene>
    <name evidence="3" type="ORF">SCFA_90017</name>
</gene>
<dbReference type="SMART" id="SM00448">
    <property type="entry name" value="REC"/>
    <property type="match status" value="1"/>
</dbReference>
<feature type="domain" description="Response regulatory" evidence="2">
    <location>
        <begin position="3"/>
        <end position="122"/>
    </location>
</feature>
<protein>
    <recommendedName>
        <fullName evidence="2">Response regulatory domain-containing protein</fullName>
    </recommendedName>
</protein>
<dbReference type="Gene3D" id="3.40.50.2300">
    <property type="match status" value="1"/>
</dbReference>
<evidence type="ECO:0000256" key="1">
    <source>
        <dbReference type="ARBA" id="ARBA00022553"/>
    </source>
</evidence>
<dbReference type="InterPro" id="IPR050595">
    <property type="entry name" value="Bact_response_regulator"/>
</dbReference>
<dbReference type="AlphaFoldDB" id="A0A485M5P7"/>
<dbReference type="PANTHER" id="PTHR44591">
    <property type="entry name" value="STRESS RESPONSE REGULATOR PROTEIN 1"/>
    <property type="match status" value="1"/>
</dbReference>
<evidence type="ECO:0000313" key="3">
    <source>
        <dbReference type="EMBL" id="VFU18798.1"/>
    </source>
</evidence>